<dbReference type="Proteomes" id="UP000596252">
    <property type="component" value="Chromosome"/>
</dbReference>
<reference evidence="1 2" key="1">
    <citation type="journal article" date="2012" name="Antonie Van Leeuwenhoek">
        <title>Shewanella litorisediminis sp. nov., a gammaproteobacterium isolated from a tidal flat sediment.</title>
        <authorList>
            <person name="Lee M.H."/>
            <person name="Yoon J.H."/>
        </authorList>
    </citation>
    <scope>NUCLEOTIDE SEQUENCE [LARGE SCALE GENOMIC DNA]</scope>
    <source>
        <strain evidence="1 2">SMK1-12</strain>
    </source>
</reference>
<organism evidence="1 2">
    <name type="scientific">Shewanella litorisediminis</name>
    <dbReference type="NCBI Taxonomy" id="1173586"/>
    <lineage>
        <taxon>Bacteria</taxon>
        <taxon>Pseudomonadati</taxon>
        <taxon>Pseudomonadota</taxon>
        <taxon>Gammaproteobacteria</taxon>
        <taxon>Alteromonadales</taxon>
        <taxon>Shewanellaceae</taxon>
        <taxon>Shewanella</taxon>
    </lineage>
</organism>
<dbReference type="EMBL" id="CP069213">
    <property type="protein sequence ID" value="QRH03377.1"/>
    <property type="molecule type" value="Genomic_DNA"/>
</dbReference>
<evidence type="ECO:0000313" key="2">
    <source>
        <dbReference type="Proteomes" id="UP000596252"/>
    </source>
</evidence>
<dbReference type="RefSeq" id="WP_203326931.1">
    <property type="nucleotide sequence ID" value="NZ_CP069213.1"/>
</dbReference>
<keyword evidence="2" id="KW-1185">Reference proteome</keyword>
<proteinExistence type="predicted"/>
<protein>
    <submittedName>
        <fullName evidence="1">NiFe hydrogenase</fullName>
    </submittedName>
</protein>
<evidence type="ECO:0000313" key="1">
    <source>
        <dbReference type="EMBL" id="QRH03377.1"/>
    </source>
</evidence>
<accession>A0ABX7G7N8</accession>
<gene>
    <name evidence="1" type="ORF">JQC75_08360</name>
</gene>
<name>A0ABX7G7N8_9GAMM</name>
<sequence>MKTISFEFVTSRDVPFYRQTLAALMHQGAPNLQLRARIKQPAHSLGSDGENHWCYQLIVSGEQHCIESFADELAAKFPLSCFLLDARVSALTQEQIEALTASHSTSAGEDLAAHDHEATLPFCGHCYPRLGDNQSPEFGQVSLICPHCHGEQQLPAGAPTMDELKQLAGNLITDGSLVLEGKTYQLVGNVAGSSLLITNPNTLSSHLAVSDADVLALSSIEKPRLRVLPTGEHPRLKAPSYKVRFAHSRVELVLCELLRVKGIDWLFVNKDNAMDICAVDGRWQVICESEARTLRLSGTPMHNQASAAGYLAHTHNGKIRLTPTSFASVKTPSLLAIRGQLQAGNKSLAHHASLYLGGKGALEIATVDGQGKEEIFFTQTPLPDNGYEIYRLLMESPQRQVLEKFKSLYPQECLCMLDLILSPTAERGNLQGIWALGACILGLGLNKEKPSVEYLADALVAEAQKFRGQSAPRIDYPLIRGEAVRSFNWCKTLGTLMSFRLAGDTDAPKLAFAMMDSLADYLANWIEHLDLNVGVKQVYLSGSELANPVLAKRVWLRLGKNFPLLTAPELDLDGSLFALGGLYTELPRRFGALGRETQSVKD</sequence>